<comment type="similarity">
    <text evidence="7">Belongs to the TonB-dependent receptor family.</text>
</comment>
<keyword evidence="4 7" id="KW-0812">Transmembrane</keyword>
<evidence type="ECO:0000256" key="7">
    <source>
        <dbReference type="PROSITE-ProRule" id="PRU01360"/>
    </source>
</evidence>
<dbReference type="Proteomes" id="UP000248054">
    <property type="component" value="Unassembled WGS sequence"/>
</dbReference>
<keyword evidence="8" id="KW-0732">Signal</keyword>
<keyword evidence="3 7" id="KW-1134">Transmembrane beta strand</keyword>
<dbReference type="Gene3D" id="2.170.130.10">
    <property type="entry name" value="TonB-dependent receptor, plug domain"/>
    <property type="match status" value="1"/>
</dbReference>
<dbReference type="PANTHER" id="PTHR30069:SF40">
    <property type="entry name" value="TONB-DEPENDENT RECEPTOR NMB0964-RELATED"/>
    <property type="match status" value="1"/>
</dbReference>
<name>A0A2V4WTI6_9FLAO</name>
<keyword evidence="11" id="KW-1185">Reference proteome</keyword>
<evidence type="ECO:0000256" key="1">
    <source>
        <dbReference type="ARBA" id="ARBA00004571"/>
    </source>
</evidence>
<organism evidence="10 11">
    <name type="scientific">Winogradskyella epiphytica</name>
    <dbReference type="NCBI Taxonomy" id="262005"/>
    <lineage>
        <taxon>Bacteria</taxon>
        <taxon>Pseudomonadati</taxon>
        <taxon>Bacteroidota</taxon>
        <taxon>Flavobacteriia</taxon>
        <taxon>Flavobacteriales</taxon>
        <taxon>Flavobacteriaceae</taxon>
        <taxon>Winogradskyella</taxon>
    </lineage>
</organism>
<dbReference type="SUPFAM" id="SSF56935">
    <property type="entry name" value="Porins"/>
    <property type="match status" value="1"/>
</dbReference>
<dbReference type="EMBL" id="QJTD01000009">
    <property type="protein sequence ID" value="PYE79667.1"/>
    <property type="molecule type" value="Genomic_DNA"/>
</dbReference>
<dbReference type="Pfam" id="PF07715">
    <property type="entry name" value="Plug"/>
    <property type="match status" value="1"/>
</dbReference>
<dbReference type="InterPro" id="IPR036942">
    <property type="entry name" value="Beta-barrel_TonB_sf"/>
</dbReference>
<evidence type="ECO:0000256" key="2">
    <source>
        <dbReference type="ARBA" id="ARBA00022448"/>
    </source>
</evidence>
<dbReference type="Gene3D" id="2.40.170.20">
    <property type="entry name" value="TonB-dependent receptor, beta-barrel domain"/>
    <property type="match status" value="1"/>
</dbReference>
<dbReference type="InterPro" id="IPR012910">
    <property type="entry name" value="Plug_dom"/>
</dbReference>
<dbReference type="RefSeq" id="WP_110476484.1">
    <property type="nucleotide sequence ID" value="NZ_BMWQ01000010.1"/>
</dbReference>
<keyword evidence="2 7" id="KW-0813">Transport</keyword>
<feature type="signal peptide" evidence="8">
    <location>
        <begin position="1"/>
        <end position="20"/>
    </location>
</feature>
<proteinExistence type="inferred from homology"/>
<comment type="caution">
    <text evidence="10">The sequence shown here is derived from an EMBL/GenBank/DDBJ whole genome shotgun (WGS) entry which is preliminary data.</text>
</comment>
<accession>A0A2V4WTI6</accession>
<comment type="subcellular location">
    <subcellularLocation>
        <location evidence="1 7">Cell outer membrane</location>
        <topology evidence="1 7">Multi-pass membrane protein</topology>
    </subcellularLocation>
</comment>
<evidence type="ECO:0000259" key="9">
    <source>
        <dbReference type="Pfam" id="PF07715"/>
    </source>
</evidence>
<dbReference type="GO" id="GO:0015344">
    <property type="term" value="F:siderophore uptake transmembrane transporter activity"/>
    <property type="evidence" value="ECO:0007669"/>
    <property type="project" value="TreeGrafter"/>
</dbReference>
<dbReference type="GO" id="GO:0044718">
    <property type="term" value="P:siderophore transmembrane transport"/>
    <property type="evidence" value="ECO:0007669"/>
    <property type="project" value="TreeGrafter"/>
</dbReference>
<dbReference type="PANTHER" id="PTHR30069">
    <property type="entry name" value="TONB-DEPENDENT OUTER MEMBRANE RECEPTOR"/>
    <property type="match status" value="1"/>
</dbReference>
<gene>
    <name evidence="10" type="ORF">DFQ11_10954</name>
</gene>
<evidence type="ECO:0000256" key="4">
    <source>
        <dbReference type="ARBA" id="ARBA00022692"/>
    </source>
</evidence>
<keyword evidence="10" id="KW-0675">Receptor</keyword>
<dbReference type="OrthoDB" id="9795928at2"/>
<dbReference type="InterPro" id="IPR039426">
    <property type="entry name" value="TonB-dep_rcpt-like"/>
</dbReference>
<reference evidence="10 11" key="1">
    <citation type="submission" date="2018-06" db="EMBL/GenBank/DDBJ databases">
        <title>Genomic Encyclopedia of Type Strains, Phase III (KMG-III): the genomes of soil and plant-associated and newly described type strains.</title>
        <authorList>
            <person name="Whitman W."/>
        </authorList>
    </citation>
    <scope>NUCLEOTIDE SEQUENCE [LARGE SCALE GENOMIC DNA]</scope>
    <source>
        <strain evidence="10 11">CECT 7945</strain>
    </source>
</reference>
<feature type="domain" description="TonB-dependent receptor plug" evidence="9">
    <location>
        <begin position="58"/>
        <end position="143"/>
    </location>
</feature>
<evidence type="ECO:0000256" key="8">
    <source>
        <dbReference type="SAM" id="SignalP"/>
    </source>
</evidence>
<evidence type="ECO:0000256" key="3">
    <source>
        <dbReference type="ARBA" id="ARBA00022452"/>
    </source>
</evidence>
<evidence type="ECO:0000256" key="5">
    <source>
        <dbReference type="ARBA" id="ARBA00023136"/>
    </source>
</evidence>
<evidence type="ECO:0000256" key="6">
    <source>
        <dbReference type="ARBA" id="ARBA00023237"/>
    </source>
</evidence>
<evidence type="ECO:0000313" key="11">
    <source>
        <dbReference type="Proteomes" id="UP000248054"/>
    </source>
</evidence>
<evidence type="ECO:0000313" key="10">
    <source>
        <dbReference type="EMBL" id="PYE79667.1"/>
    </source>
</evidence>
<dbReference type="AlphaFoldDB" id="A0A2V4WTI6"/>
<dbReference type="GO" id="GO:0009279">
    <property type="term" value="C:cell outer membrane"/>
    <property type="evidence" value="ECO:0007669"/>
    <property type="project" value="UniProtKB-SubCell"/>
</dbReference>
<protein>
    <submittedName>
        <fullName evidence="10">Iron complex outermembrane receptor protein</fullName>
    </submittedName>
</protein>
<feature type="chain" id="PRO_5015896720" evidence="8">
    <location>
        <begin position="21"/>
        <end position="689"/>
    </location>
</feature>
<dbReference type="PROSITE" id="PS52016">
    <property type="entry name" value="TONB_DEPENDENT_REC_3"/>
    <property type="match status" value="1"/>
</dbReference>
<keyword evidence="6 7" id="KW-0998">Cell outer membrane</keyword>
<dbReference type="InterPro" id="IPR037066">
    <property type="entry name" value="Plug_dom_sf"/>
</dbReference>
<keyword evidence="5 7" id="KW-0472">Membrane</keyword>
<sequence length="689" mass="78213">MHYYKMLLLAFLLLPIVVFGQQDSTTIQLNEVVIKSVNLQKSIYQAQKVSNFIQQINTGKDLANQLKSLSGVQVRKSGANVSKPIIDGLSSSRLVYMVNGVKLENQDWADAHSPEIDADLAKNLNILRGAESVKHGSNALGGVVHVDAGRISSNKNINGSATLYYSGNTRGRGAHLKIQQNSGLIQGFAWRLSANNSKNGDYHTADYNVANSGTSVASYRAELTYKLQNVEIESFYSNYKSKQGNYFGTLTGNVEEFEERIEHGQPLVTFPYAFKIEAPYQESTHQIANTTTTWKFSRKWFVKSQYTYQKNHREEFDVRRSVSNTVPVQDMILSANHFNFELGFKNNTLHAALGVQIRNKENYNQPGTGVTPALPNYLYKEKSVYTHHTLNVNQWLLNAGLRYDWAIMNARGINFLGQKYGENKDFSALSAQVAAKLATEKWDLQSSLSHGWRIPESFELYANGKQHGIPIYFVGNKDMSAEKGTKWMNTITYKAKNSRFEFQGFINKVENYIYSVPTHQYKQLFSGPAAIFQFKQQDALLYGIDLIHSSTITPKLEFTNKFTWIQGEEISSKNPLPNISPLRLHNSINYQLPVLGDFEEINLQFGHEWVGKKNNFNPDYELSPQTPSAYHLFNIAASSRYPINQKLTLRISASIDNLFNTLYKDYLNLHRYFVHDSGRSMNVNVQCNF</sequence>